<protein>
    <submittedName>
        <fullName evidence="1">Uncharacterized protein</fullName>
    </submittedName>
</protein>
<reference evidence="1" key="1">
    <citation type="submission" date="2024-12" db="EMBL/GenBank/DDBJ databases">
        <title>Comparative genomics and development of molecular markers within Purpureocillium lilacinum and among Purpureocillium species.</title>
        <authorList>
            <person name="Yeh Z.-Y."/>
            <person name="Ni N.-T."/>
            <person name="Lo P.-H."/>
            <person name="Mushyakhwo K."/>
            <person name="Lin C.-F."/>
            <person name="Nai Y.-S."/>
        </authorList>
    </citation>
    <scope>NUCLEOTIDE SEQUENCE</scope>
    <source>
        <strain evidence="1">NCHU-NPUST-175</strain>
    </source>
</reference>
<dbReference type="Proteomes" id="UP001638806">
    <property type="component" value="Unassembled WGS sequence"/>
</dbReference>
<sequence length="395" mass="41031">MENGKTAHPLFFRTTSSAEAEAVARAGRVITSVNYTEKGSRSADGGGMTGAGTALVGWSGSGRSSPGRVLAVRPQYHGRPRRGARARGTALYLVLASAGWPVVKFCCASIFSSGAPTTRGPVGATFGAEVVQAAQCAGRVGRRSSGTVTTVPWPAAARASQPSSGRWTRRIVRRQSAASGCTRAGSAGAECSRGSDSARHCAGTLSADQPARLASRQVRAKLLPRPPQLWIQSLRPSVSPSTLAIHPASHPFVAVVHASRPSPGARGRPHDGPFGQARPQDIAGATAADHCPRRPRAPRAARNRPRLSQRQTCAGLAGIWVVVAAAGTQLTTKHTASETSLLLAAYELAAVDALCDSHVRAVAAMPPWRKPSCVARRQGRNAVLLADSAAPPPVC</sequence>
<evidence type="ECO:0000313" key="2">
    <source>
        <dbReference type="Proteomes" id="UP001638806"/>
    </source>
</evidence>
<evidence type="ECO:0000313" key="1">
    <source>
        <dbReference type="EMBL" id="KAL3964839.1"/>
    </source>
</evidence>
<organism evidence="1 2">
    <name type="scientific">Purpureocillium lilacinum</name>
    <name type="common">Paecilomyces lilacinus</name>
    <dbReference type="NCBI Taxonomy" id="33203"/>
    <lineage>
        <taxon>Eukaryota</taxon>
        <taxon>Fungi</taxon>
        <taxon>Dikarya</taxon>
        <taxon>Ascomycota</taxon>
        <taxon>Pezizomycotina</taxon>
        <taxon>Sordariomycetes</taxon>
        <taxon>Hypocreomycetidae</taxon>
        <taxon>Hypocreales</taxon>
        <taxon>Ophiocordycipitaceae</taxon>
        <taxon>Purpureocillium</taxon>
    </lineage>
</organism>
<accession>A0ACC4E9K5</accession>
<keyword evidence="2" id="KW-1185">Reference proteome</keyword>
<dbReference type="EMBL" id="JBGNUJ010000002">
    <property type="protein sequence ID" value="KAL3964839.1"/>
    <property type="molecule type" value="Genomic_DNA"/>
</dbReference>
<proteinExistence type="predicted"/>
<gene>
    <name evidence="1" type="ORF">ACCO45_001843</name>
</gene>
<comment type="caution">
    <text evidence="1">The sequence shown here is derived from an EMBL/GenBank/DDBJ whole genome shotgun (WGS) entry which is preliminary data.</text>
</comment>
<name>A0ACC4E9K5_PURLI</name>